<dbReference type="Pfam" id="PF03748">
    <property type="entry name" value="FliL"/>
    <property type="match status" value="1"/>
</dbReference>
<reference evidence="11" key="1">
    <citation type="submission" date="2024-05" db="EMBL/GenBank/DDBJ databases">
        <authorList>
            <person name="Kim S."/>
            <person name="Heo J."/>
            <person name="Choi H."/>
            <person name="Choi Y."/>
            <person name="Kwon S.-W."/>
            <person name="Kim Y."/>
        </authorList>
    </citation>
    <scope>NUCLEOTIDE SEQUENCE</scope>
    <source>
        <strain evidence="11">KACC 23699</strain>
    </source>
</reference>
<dbReference type="GO" id="GO:0071978">
    <property type="term" value="P:bacterial-type flagellum-dependent swarming motility"/>
    <property type="evidence" value="ECO:0007669"/>
    <property type="project" value="TreeGrafter"/>
</dbReference>
<proteinExistence type="inferred from homology"/>
<dbReference type="PANTHER" id="PTHR35091">
    <property type="entry name" value="FLAGELLAR PROTEIN FLIL"/>
    <property type="match status" value="1"/>
</dbReference>
<comment type="function">
    <text evidence="1 10">Controls the rotational direction of flagella during chemotaxis.</text>
</comment>
<comment type="subcellular location">
    <subcellularLocation>
        <location evidence="2">Cell membrane</location>
        <topology evidence="2">Single-pass membrane protein</topology>
    </subcellularLocation>
</comment>
<name>A0AAU7JZB2_9MICO</name>
<evidence type="ECO:0000256" key="6">
    <source>
        <dbReference type="ARBA" id="ARBA00022692"/>
    </source>
</evidence>
<evidence type="ECO:0000256" key="8">
    <source>
        <dbReference type="ARBA" id="ARBA00022989"/>
    </source>
</evidence>
<dbReference type="InterPro" id="IPR005503">
    <property type="entry name" value="FliL"/>
</dbReference>
<evidence type="ECO:0000256" key="1">
    <source>
        <dbReference type="ARBA" id="ARBA00002254"/>
    </source>
</evidence>
<dbReference type="PANTHER" id="PTHR35091:SF2">
    <property type="entry name" value="FLAGELLAR PROTEIN FLIL"/>
    <property type="match status" value="1"/>
</dbReference>
<dbReference type="GO" id="GO:0006935">
    <property type="term" value="P:chemotaxis"/>
    <property type="evidence" value="ECO:0007669"/>
    <property type="project" value="UniProtKB-KW"/>
</dbReference>
<keyword evidence="6 10" id="KW-0812">Transmembrane</keyword>
<dbReference type="RefSeq" id="WP_406833099.1">
    <property type="nucleotide sequence ID" value="NZ_CP157483.1"/>
</dbReference>
<accession>A0AAU7JZB2</accession>
<keyword evidence="8 10" id="KW-1133">Transmembrane helix</keyword>
<evidence type="ECO:0000256" key="3">
    <source>
        <dbReference type="ARBA" id="ARBA00008281"/>
    </source>
</evidence>
<evidence type="ECO:0000256" key="4">
    <source>
        <dbReference type="ARBA" id="ARBA00022475"/>
    </source>
</evidence>
<keyword evidence="9 10" id="KW-0472">Membrane</keyword>
<organism evidence="11">
    <name type="scientific">Pedococcus sp. KACC 23699</name>
    <dbReference type="NCBI Taxonomy" id="3149228"/>
    <lineage>
        <taxon>Bacteria</taxon>
        <taxon>Bacillati</taxon>
        <taxon>Actinomycetota</taxon>
        <taxon>Actinomycetes</taxon>
        <taxon>Micrococcales</taxon>
        <taxon>Intrasporangiaceae</taxon>
        <taxon>Pedococcus</taxon>
    </lineage>
</organism>
<evidence type="ECO:0000313" key="11">
    <source>
        <dbReference type="EMBL" id="XBO45596.1"/>
    </source>
</evidence>
<evidence type="ECO:0000256" key="2">
    <source>
        <dbReference type="ARBA" id="ARBA00004162"/>
    </source>
</evidence>
<keyword evidence="11" id="KW-0282">Flagellum</keyword>
<evidence type="ECO:0000256" key="7">
    <source>
        <dbReference type="ARBA" id="ARBA00022779"/>
    </source>
</evidence>
<evidence type="ECO:0000256" key="5">
    <source>
        <dbReference type="ARBA" id="ARBA00022500"/>
    </source>
</evidence>
<keyword evidence="5 10" id="KW-0145">Chemotaxis</keyword>
<keyword evidence="7 10" id="KW-0283">Flagellar rotation</keyword>
<keyword evidence="11" id="KW-0966">Cell projection</keyword>
<dbReference type="EMBL" id="CP157483">
    <property type="protein sequence ID" value="XBO45596.1"/>
    <property type="molecule type" value="Genomic_DNA"/>
</dbReference>
<dbReference type="AlphaFoldDB" id="A0AAU7JZB2"/>
<comment type="similarity">
    <text evidence="3 10">Belongs to the FliL family.</text>
</comment>
<gene>
    <name evidence="11" type="ORF">ABEG17_09770</name>
</gene>
<dbReference type="GO" id="GO:0005886">
    <property type="term" value="C:plasma membrane"/>
    <property type="evidence" value="ECO:0007669"/>
    <property type="project" value="UniProtKB-SubCell"/>
</dbReference>
<sequence length="153" mass="15948">MSTATAAAPVAAAPEPKAKGKKSLIMLVVAAVVLAGAGYFFFLKPSGSAAATEPVAGPVVDLEPLTLNLADGRFLKVGLSLQETADAASSHGKDPLNGAKARDAAIGIFGQRTYAELLTPKGREAARKALDAEVKKRYEGEVMKVYLTEFVMQ</sequence>
<feature type="transmembrane region" description="Helical" evidence="10">
    <location>
        <begin position="24"/>
        <end position="42"/>
    </location>
</feature>
<evidence type="ECO:0000256" key="9">
    <source>
        <dbReference type="ARBA" id="ARBA00023136"/>
    </source>
</evidence>
<protein>
    <recommendedName>
        <fullName evidence="10">Flagellar protein FliL</fullName>
    </recommendedName>
</protein>
<evidence type="ECO:0000256" key="10">
    <source>
        <dbReference type="RuleBase" id="RU364125"/>
    </source>
</evidence>
<dbReference type="GO" id="GO:0009425">
    <property type="term" value="C:bacterial-type flagellum basal body"/>
    <property type="evidence" value="ECO:0007669"/>
    <property type="project" value="InterPro"/>
</dbReference>
<keyword evidence="11" id="KW-0969">Cilium</keyword>
<keyword evidence="4 10" id="KW-1003">Cell membrane</keyword>